<dbReference type="InterPro" id="IPR019020">
    <property type="entry name" value="Cyt-c552/DMSO_Rdtase_haem-bd"/>
</dbReference>
<keyword evidence="7" id="KW-0732">Signal</keyword>
<organism evidence="9 10">
    <name type="scientific">Desulfotalea psychrophila (strain LSv54 / DSM 12343)</name>
    <dbReference type="NCBI Taxonomy" id="177439"/>
    <lineage>
        <taxon>Bacteria</taxon>
        <taxon>Pseudomonadati</taxon>
        <taxon>Thermodesulfobacteriota</taxon>
        <taxon>Desulfobulbia</taxon>
        <taxon>Desulfobulbales</taxon>
        <taxon>Desulfocapsaceae</taxon>
        <taxon>Desulfotalea</taxon>
    </lineage>
</organism>
<dbReference type="Gene3D" id="2.60.40.1190">
    <property type="match status" value="1"/>
</dbReference>
<dbReference type="CDD" id="cd09625">
    <property type="entry name" value="DOMON_like_cytochrome"/>
    <property type="match status" value="1"/>
</dbReference>
<accession>Q6AIV0</accession>
<dbReference type="SMART" id="SM00887">
    <property type="entry name" value="EB_dh"/>
    <property type="match status" value="1"/>
</dbReference>
<keyword evidence="2" id="KW-0349">Heme</keyword>
<dbReference type="KEGG" id="dps:DP3001"/>
<dbReference type="AlphaFoldDB" id="Q6AIV0"/>
<dbReference type="SUPFAM" id="SSF49344">
    <property type="entry name" value="CBD9-like"/>
    <property type="match status" value="1"/>
</dbReference>
<dbReference type="GO" id="GO:0046872">
    <property type="term" value="F:metal ion binding"/>
    <property type="evidence" value="ECO:0007669"/>
    <property type="project" value="UniProtKB-KW"/>
</dbReference>
<dbReference type="RefSeq" id="WP_011190242.1">
    <property type="nucleotide sequence ID" value="NC_006138.1"/>
</dbReference>
<dbReference type="OrthoDB" id="5337932at2"/>
<dbReference type="STRING" id="177439.DP3001"/>
<dbReference type="eggNOG" id="COG3218">
    <property type="taxonomic scope" value="Bacteria"/>
</dbReference>
<feature type="chain" id="PRO_5004271494" description="Cytochrome c-552/DMSO reductase-like haem-binding domain-containing protein" evidence="7">
    <location>
        <begin position="30"/>
        <end position="356"/>
    </location>
</feature>
<sequence>MKVSRPCVASMTCAIACALLLSGCNTSSKDDPNTLYSTKISEPISLSADNPIWDKATPLKISLTETPYKPTGYKGMPQTNVVLKSLYDEKDLYIHMQYDDPTKSLDRFPWIKQKDGSWQQLMNKDQTGHENDYYEDKVGFFWNINTRGFDKKGCTISCHLTVDGMNNDIADTSAGRKYTRSADETIDMWHWKSVRTGVPFNLSHDQYVDSVADPKKNKNWGRHGDEKTSGGYTNNQTKDKTMPAYMSKTPGDTRTYLIDNEKTAFVDHFKTGDMVPGIIVEKMTGSAADIQTSQEYKNGQWTLVFKRSLTTNHPKSASQDVQFKDLKTPYYFGIAVFDNSQINHVYHEGSIKLQFK</sequence>
<dbReference type="HOGENOM" id="CLU_068657_0_0_7"/>
<gene>
    <name evidence="9" type="ordered locus">DP3001</name>
</gene>
<evidence type="ECO:0000256" key="1">
    <source>
        <dbReference type="ARBA" id="ARBA00022448"/>
    </source>
</evidence>
<evidence type="ECO:0000256" key="3">
    <source>
        <dbReference type="ARBA" id="ARBA00022723"/>
    </source>
</evidence>
<evidence type="ECO:0000256" key="2">
    <source>
        <dbReference type="ARBA" id="ARBA00022617"/>
    </source>
</evidence>
<dbReference type="Proteomes" id="UP000000602">
    <property type="component" value="Chromosome"/>
</dbReference>
<dbReference type="PROSITE" id="PS51257">
    <property type="entry name" value="PROKAR_LIPOPROTEIN"/>
    <property type="match status" value="1"/>
</dbReference>
<feature type="domain" description="Cytochrome c-552/DMSO reductase-like haem-binding" evidence="8">
    <location>
        <begin position="50"/>
        <end position="349"/>
    </location>
</feature>
<evidence type="ECO:0000256" key="6">
    <source>
        <dbReference type="SAM" id="MobiDB-lite"/>
    </source>
</evidence>
<dbReference type="Pfam" id="PF09459">
    <property type="entry name" value="EB_dh"/>
    <property type="match status" value="1"/>
</dbReference>
<evidence type="ECO:0000256" key="5">
    <source>
        <dbReference type="ARBA" id="ARBA00023004"/>
    </source>
</evidence>
<proteinExistence type="predicted"/>
<evidence type="ECO:0000313" key="9">
    <source>
        <dbReference type="EMBL" id="CAG37730.1"/>
    </source>
</evidence>
<evidence type="ECO:0000256" key="4">
    <source>
        <dbReference type="ARBA" id="ARBA00022982"/>
    </source>
</evidence>
<dbReference type="GO" id="GO:0020037">
    <property type="term" value="F:heme binding"/>
    <property type="evidence" value="ECO:0007669"/>
    <property type="project" value="InterPro"/>
</dbReference>
<evidence type="ECO:0000313" key="10">
    <source>
        <dbReference type="Proteomes" id="UP000000602"/>
    </source>
</evidence>
<dbReference type="EMBL" id="CR522870">
    <property type="protein sequence ID" value="CAG37730.1"/>
    <property type="molecule type" value="Genomic_DNA"/>
</dbReference>
<protein>
    <recommendedName>
        <fullName evidence="8">Cytochrome c-552/DMSO reductase-like haem-binding domain-containing protein</fullName>
    </recommendedName>
</protein>
<feature type="compositionally biased region" description="Basic and acidic residues" evidence="6">
    <location>
        <begin position="213"/>
        <end position="228"/>
    </location>
</feature>
<name>Q6AIV0_DESPS</name>
<keyword evidence="1" id="KW-0813">Transport</keyword>
<keyword evidence="3" id="KW-0479">Metal-binding</keyword>
<evidence type="ECO:0000256" key="7">
    <source>
        <dbReference type="SAM" id="SignalP"/>
    </source>
</evidence>
<keyword evidence="4" id="KW-0249">Electron transport</keyword>
<reference evidence="10" key="1">
    <citation type="journal article" date="2004" name="Environ. Microbiol.">
        <title>The genome of Desulfotalea psychrophila, a sulfate-reducing bacterium from permanently cold Arctic sediments.</title>
        <authorList>
            <person name="Rabus R."/>
            <person name="Ruepp A."/>
            <person name="Frickey T."/>
            <person name="Rattei T."/>
            <person name="Fartmann B."/>
            <person name="Stark M."/>
            <person name="Bauer M."/>
            <person name="Zibat A."/>
            <person name="Lombardot T."/>
            <person name="Becker I."/>
            <person name="Amann J."/>
            <person name="Gellner K."/>
            <person name="Teeling H."/>
            <person name="Leuschner W.D."/>
            <person name="Gloeckner F.-O."/>
            <person name="Lupas A.N."/>
            <person name="Amann R."/>
            <person name="Klenk H.-P."/>
        </authorList>
    </citation>
    <scope>NUCLEOTIDE SEQUENCE [LARGE SCALE GENOMIC DNA]</scope>
    <source>
        <strain evidence="10">DSM 12343 / LSv54</strain>
    </source>
</reference>
<keyword evidence="10" id="KW-1185">Reference proteome</keyword>
<keyword evidence="5" id="KW-0408">Iron</keyword>
<feature type="region of interest" description="Disordered" evidence="6">
    <location>
        <begin position="213"/>
        <end position="245"/>
    </location>
</feature>
<evidence type="ECO:0000259" key="8">
    <source>
        <dbReference type="SMART" id="SM00887"/>
    </source>
</evidence>
<feature type="signal peptide" evidence="7">
    <location>
        <begin position="1"/>
        <end position="29"/>
    </location>
</feature>